<evidence type="ECO:0000256" key="6">
    <source>
        <dbReference type="ARBA" id="ARBA00023242"/>
    </source>
</evidence>
<dbReference type="Pfam" id="PF00847">
    <property type="entry name" value="AP2"/>
    <property type="match status" value="1"/>
</dbReference>
<dbReference type="InterPro" id="IPR001471">
    <property type="entry name" value="AP2/ERF_dom"/>
</dbReference>
<feature type="domain" description="AP2/ERF" evidence="7">
    <location>
        <begin position="31"/>
        <end position="88"/>
    </location>
</feature>
<dbReference type="Proteomes" id="UP001159364">
    <property type="component" value="Linkage Group LG08"/>
</dbReference>
<keyword evidence="6" id="KW-0539">Nucleus</keyword>
<sequence>MAVDALNLRKDSLTLSLGGPPPSTEAQTGARFRGVRRRPWGRFAAEIRDPWKKTRRWLGTFDTAEEAALAYDEAARFFRGPKAKTNFLHIPLLPSLPLAPTSAAPAGGGLSLWNSSVSQVAVVGSPDGSSEYKRCKLEGNVDMGFGVKEEKEVTEEEKKALPFDLNLPASLF</sequence>
<proteinExistence type="predicted"/>
<evidence type="ECO:0000256" key="3">
    <source>
        <dbReference type="ARBA" id="ARBA00023015"/>
    </source>
</evidence>
<name>A0AAV8UDQ6_9ROSI</name>
<keyword evidence="4" id="KW-0238">DNA-binding</keyword>
<evidence type="ECO:0000256" key="2">
    <source>
        <dbReference type="ARBA" id="ARBA00022745"/>
    </source>
</evidence>
<dbReference type="InterPro" id="IPR016177">
    <property type="entry name" value="DNA-bd_dom_sf"/>
</dbReference>
<dbReference type="SUPFAM" id="SSF54171">
    <property type="entry name" value="DNA-binding domain"/>
    <property type="match status" value="1"/>
</dbReference>
<evidence type="ECO:0000256" key="4">
    <source>
        <dbReference type="ARBA" id="ARBA00023125"/>
    </source>
</evidence>
<dbReference type="Gene3D" id="3.30.730.10">
    <property type="entry name" value="AP2/ERF domain"/>
    <property type="match status" value="1"/>
</dbReference>
<dbReference type="GO" id="GO:0003677">
    <property type="term" value="F:DNA binding"/>
    <property type="evidence" value="ECO:0007669"/>
    <property type="project" value="UniProtKB-KW"/>
</dbReference>
<dbReference type="PANTHER" id="PTHR31677">
    <property type="entry name" value="AP2 DOMAIN CLASS TRANSCRIPTION FACTOR"/>
    <property type="match status" value="1"/>
</dbReference>
<dbReference type="PROSITE" id="PS51032">
    <property type="entry name" value="AP2_ERF"/>
    <property type="match status" value="1"/>
</dbReference>
<organism evidence="8 9">
    <name type="scientific">Erythroxylum novogranatense</name>
    <dbReference type="NCBI Taxonomy" id="1862640"/>
    <lineage>
        <taxon>Eukaryota</taxon>
        <taxon>Viridiplantae</taxon>
        <taxon>Streptophyta</taxon>
        <taxon>Embryophyta</taxon>
        <taxon>Tracheophyta</taxon>
        <taxon>Spermatophyta</taxon>
        <taxon>Magnoliopsida</taxon>
        <taxon>eudicotyledons</taxon>
        <taxon>Gunneridae</taxon>
        <taxon>Pentapetalae</taxon>
        <taxon>rosids</taxon>
        <taxon>fabids</taxon>
        <taxon>Malpighiales</taxon>
        <taxon>Erythroxylaceae</taxon>
        <taxon>Erythroxylum</taxon>
    </lineage>
</organism>
<evidence type="ECO:0000256" key="5">
    <source>
        <dbReference type="ARBA" id="ARBA00023163"/>
    </source>
</evidence>
<dbReference type="FunFam" id="3.30.730.10:FF:000001">
    <property type="entry name" value="Ethylene-responsive transcription factor 2"/>
    <property type="match status" value="1"/>
</dbReference>
<dbReference type="PRINTS" id="PR00367">
    <property type="entry name" value="ETHRSPELEMNT"/>
</dbReference>
<gene>
    <name evidence="8" type="ORF">K2173_018421</name>
</gene>
<accession>A0AAV8UDQ6</accession>
<dbReference type="GO" id="GO:0009873">
    <property type="term" value="P:ethylene-activated signaling pathway"/>
    <property type="evidence" value="ECO:0007669"/>
    <property type="project" value="UniProtKB-KW"/>
</dbReference>
<evidence type="ECO:0000256" key="1">
    <source>
        <dbReference type="ARBA" id="ARBA00004123"/>
    </source>
</evidence>
<dbReference type="CDD" id="cd00018">
    <property type="entry name" value="AP2"/>
    <property type="match status" value="1"/>
</dbReference>
<evidence type="ECO:0000313" key="8">
    <source>
        <dbReference type="EMBL" id="KAJ8899447.1"/>
    </source>
</evidence>
<dbReference type="EMBL" id="JAIWQS010000008">
    <property type="protein sequence ID" value="KAJ8899447.1"/>
    <property type="molecule type" value="Genomic_DNA"/>
</dbReference>
<protein>
    <recommendedName>
        <fullName evidence="7">AP2/ERF domain-containing protein</fullName>
    </recommendedName>
</protein>
<dbReference type="PANTHER" id="PTHR31677:SF157">
    <property type="entry name" value="AP2_ERF DOMAIN-CONTAINING PROTEIN"/>
    <property type="match status" value="1"/>
</dbReference>
<evidence type="ECO:0000259" key="7">
    <source>
        <dbReference type="PROSITE" id="PS51032"/>
    </source>
</evidence>
<keyword evidence="9" id="KW-1185">Reference proteome</keyword>
<keyword evidence="5" id="KW-0804">Transcription</keyword>
<keyword evidence="3" id="KW-0805">Transcription regulation</keyword>
<dbReference type="GO" id="GO:0005634">
    <property type="term" value="C:nucleus"/>
    <property type="evidence" value="ECO:0007669"/>
    <property type="project" value="UniProtKB-SubCell"/>
</dbReference>
<comment type="caution">
    <text evidence="8">The sequence shown here is derived from an EMBL/GenBank/DDBJ whole genome shotgun (WGS) entry which is preliminary data.</text>
</comment>
<comment type="subcellular location">
    <subcellularLocation>
        <location evidence="1">Nucleus</location>
    </subcellularLocation>
</comment>
<dbReference type="GO" id="GO:0003700">
    <property type="term" value="F:DNA-binding transcription factor activity"/>
    <property type="evidence" value="ECO:0007669"/>
    <property type="project" value="InterPro"/>
</dbReference>
<keyword evidence="2" id="KW-0936">Ethylene signaling pathway</keyword>
<evidence type="ECO:0000313" key="9">
    <source>
        <dbReference type="Proteomes" id="UP001159364"/>
    </source>
</evidence>
<reference evidence="8 9" key="1">
    <citation type="submission" date="2021-09" db="EMBL/GenBank/DDBJ databases">
        <title>Genomic insights and catalytic innovation underlie evolution of tropane alkaloids biosynthesis.</title>
        <authorList>
            <person name="Wang Y.-J."/>
            <person name="Tian T."/>
            <person name="Huang J.-P."/>
            <person name="Huang S.-X."/>
        </authorList>
    </citation>
    <scope>NUCLEOTIDE SEQUENCE [LARGE SCALE GENOMIC DNA]</scope>
    <source>
        <strain evidence="8">KIB-2018</strain>
        <tissue evidence="8">Leaf</tissue>
    </source>
</reference>
<dbReference type="InterPro" id="IPR036955">
    <property type="entry name" value="AP2/ERF_dom_sf"/>
</dbReference>
<dbReference type="SMART" id="SM00380">
    <property type="entry name" value="AP2"/>
    <property type="match status" value="1"/>
</dbReference>
<dbReference type="AlphaFoldDB" id="A0AAV8UDQ6"/>